<dbReference type="OrthoDB" id="2157530at2759"/>
<evidence type="ECO:0000313" key="3">
    <source>
        <dbReference type="Proteomes" id="UP000605846"/>
    </source>
</evidence>
<dbReference type="Pfam" id="PF06985">
    <property type="entry name" value="HET"/>
    <property type="match status" value="1"/>
</dbReference>
<dbReference type="InterPro" id="IPR052895">
    <property type="entry name" value="HetReg/Transcr_Mod"/>
</dbReference>
<dbReference type="InterPro" id="IPR010730">
    <property type="entry name" value="HET"/>
</dbReference>
<feature type="domain" description="Heterokaryon incompatibility" evidence="1">
    <location>
        <begin position="30"/>
        <end position="111"/>
    </location>
</feature>
<name>A0A8H7BG31_9FUNG</name>
<gene>
    <name evidence="2" type="ORF">EC973_002950</name>
</gene>
<accession>A0A8H7BG31</accession>
<dbReference type="AlphaFoldDB" id="A0A8H7BG31"/>
<evidence type="ECO:0000313" key="2">
    <source>
        <dbReference type="EMBL" id="KAF7722560.1"/>
    </source>
</evidence>
<proteinExistence type="predicted"/>
<dbReference type="PANTHER" id="PTHR24148">
    <property type="entry name" value="ANKYRIN REPEAT DOMAIN-CONTAINING PROTEIN 39 HOMOLOG-RELATED"/>
    <property type="match status" value="1"/>
</dbReference>
<reference evidence="2" key="1">
    <citation type="submission" date="2020-01" db="EMBL/GenBank/DDBJ databases">
        <title>Genome Sequencing of Three Apophysomyces-Like Fungal Strains Confirms a Novel Fungal Genus in the Mucoromycota with divergent Burkholderia-like Endosymbiotic Bacteria.</title>
        <authorList>
            <person name="Stajich J.E."/>
            <person name="Macias A.M."/>
            <person name="Carter-House D."/>
            <person name="Lovett B."/>
            <person name="Kasson L.R."/>
            <person name="Berry K."/>
            <person name="Grigoriev I."/>
            <person name="Chang Y."/>
            <person name="Spatafora J."/>
            <person name="Kasson M.T."/>
        </authorList>
    </citation>
    <scope>NUCLEOTIDE SEQUENCE</scope>
    <source>
        <strain evidence="2">NRRL A-21654</strain>
    </source>
</reference>
<dbReference type="PANTHER" id="PTHR24148:SF73">
    <property type="entry name" value="HET DOMAIN PROTEIN (AFU_ORTHOLOGUE AFUA_8G01020)"/>
    <property type="match status" value="1"/>
</dbReference>
<dbReference type="EMBL" id="JABAYA010000188">
    <property type="protein sequence ID" value="KAF7722560.1"/>
    <property type="molecule type" value="Genomic_DNA"/>
</dbReference>
<dbReference type="Proteomes" id="UP000605846">
    <property type="component" value="Unassembled WGS sequence"/>
</dbReference>
<protein>
    <recommendedName>
        <fullName evidence="1">Heterokaryon incompatibility domain-containing protein</fullName>
    </recommendedName>
</protein>
<organism evidence="2 3">
    <name type="scientific">Apophysomyces ossiformis</name>
    <dbReference type="NCBI Taxonomy" id="679940"/>
    <lineage>
        <taxon>Eukaryota</taxon>
        <taxon>Fungi</taxon>
        <taxon>Fungi incertae sedis</taxon>
        <taxon>Mucoromycota</taxon>
        <taxon>Mucoromycotina</taxon>
        <taxon>Mucoromycetes</taxon>
        <taxon>Mucorales</taxon>
        <taxon>Mucorineae</taxon>
        <taxon>Mucoraceae</taxon>
        <taxon>Apophysomyces</taxon>
    </lineage>
</organism>
<comment type="caution">
    <text evidence="2">The sequence shown here is derived from an EMBL/GenBank/DDBJ whole genome shotgun (WGS) entry which is preliminary data.</text>
</comment>
<sequence length="176" mass="20934">MGDIVLLATESTYENIKCMSVPFYGNVPEYYAISYRWGEHHQWRVQTPNYVAFVTSMSRRNLIQLCTLYRAIVPYLWIDTICINQADLSHRKMAIKNMDYIYQRAKKVVAVPNLCYDFDGSRMDWVRKRHIDHAVELMSRNTVEHVYGRYEIINREESRHIKSLPAKMFICEVIEE</sequence>
<evidence type="ECO:0000259" key="1">
    <source>
        <dbReference type="Pfam" id="PF06985"/>
    </source>
</evidence>
<keyword evidence="3" id="KW-1185">Reference proteome</keyword>